<dbReference type="Proteomes" id="UP000670776">
    <property type="component" value="Unassembled WGS sequence"/>
</dbReference>
<evidence type="ECO:0008006" key="3">
    <source>
        <dbReference type="Google" id="ProtNLM"/>
    </source>
</evidence>
<evidence type="ECO:0000313" key="1">
    <source>
        <dbReference type="EMBL" id="MBP0903008.1"/>
    </source>
</evidence>
<gene>
    <name evidence="1" type="ORF">J8H85_04135</name>
</gene>
<reference evidence="1 2" key="1">
    <citation type="submission" date="2021-04" db="EMBL/GenBank/DDBJ databases">
        <title>Mariniflexile gromovii gen. nov., sp. nov., a gliding bacterium isolated from the sea urchin Strongylocentrotus intermedius.</title>
        <authorList>
            <person name="Ko S."/>
            <person name="Le V."/>
            <person name="Ahn C.-Y."/>
            <person name="Oh H.-M."/>
        </authorList>
    </citation>
    <scope>NUCLEOTIDE SEQUENCE [LARGE SCALE GENOMIC DNA]</scope>
    <source>
        <strain evidence="1 2">KCTC 12570</strain>
    </source>
</reference>
<dbReference type="RefSeq" id="WP_209652947.1">
    <property type="nucleotide sequence ID" value="NZ_JAGJCB010000003.1"/>
</dbReference>
<protein>
    <recommendedName>
        <fullName evidence="3">Outer membrane efflux protein</fullName>
    </recommendedName>
</protein>
<evidence type="ECO:0000313" key="2">
    <source>
        <dbReference type="Proteomes" id="UP000670776"/>
    </source>
</evidence>
<keyword evidence="2" id="KW-1185">Reference proteome</keyword>
<organism evidence="1 2">
    <name type="scientific">Mariniflexile gromovii</name>
    <dbReference type="NCBI Taxonomy" id="362523"/>
    <lineage>
        <taxon>Bacteria</taxon>
        <taxon>Pseudomonadati</taxon>
        <taxon>Bacteroidota</taxon>
        <taxon>Flavobacteriia</taxon>
        <taxon>Flavobacteriales</taxon>
        <taxon>Flavobacteriaceae</taxon>
        <taxon>Mariniflexile</taxon>
    </lineage>
</organism>
<proteinExistence type="predicted"/>
<sequence length="133" mass="15449">MKKVLSKHFLFLVFLCFSGLVSARTISISNVSQFSYLKKYVQVLESNADTVKQDLEIATTSIERLLEIKITEVEIEESLNFHSKKTAPNTAVIPFSIALQQPFHIYKKDKSNTESFNFYIPNKRYITYQVFRI</sequence>
<accession>A0ABS4BQZ7</accession>
<comment type="caution">
    <text evidence="1">The sequence shown here is derived from an EMBL/GenBank/DDBJ whole genome shotgun (WGS) entry which is preliminary data.</text>
</comment>
<name>A0ABS4BQZ7_9FLAO</name>
<dbReference type="EMBL" id="JAGJCB010000003">
    <property type="protein sequence ID" value="MBP0903008.1"/>
    <property type="molecule type" value="Genomic_DNA"/>
</dbReference>